<name>A0A9E7SCB0_9EURY</name>
<sequence length="200" mass="22792">MKIGISELDEMLGEIEEGNILLLETIGTLGEEVILEMLKENKENAVAFVTKKMRDRLKEIPELTKLKLIVLGEEVFPAELYAISFKLRNLFEGAHVGFFLLHPLLVFHSPTTVYKFFSEIALIVQEKKVVLTAIIDKRLVDERILAMFENLATYVIDIVEVVEGFRIRRGIRVKKSPKGGTGFYKFEIRNGKLVIGEPIE</sequence>
<dbReference type="InterPro" id="IPR027417">
    <property type="entry name" value="P-loop_NTPase"/>
</dbReference>
<keyword evidence="2" id="KW-1185">Reference proteome</keyword>
<dbReference type="Gene3D" id="3.40.50.11570">
    <property type="entry name" value="Protein of unknown function DUF257"/>
    <property type="match status" value="1"/>
</dbReference>
<dbReference type="AlphaFoldDB" id="A0A9E7SCB0"/>
<proteinExistence type="predicted"/>
<dbReference type="Proteomes" id="UP001056425">
    <property type="component" value="Chromosome"/>
</dbReference>
<evidence type="ECO:0008006" key="3">
    <source>
        <dbReference type="Google" id="ProtNLM"/>
    </source>
</evidence>
<dbReference type="KEGG" id="thei:K1720_09205"/>
<evidence type="ECO:0000313" key="1">
    <source>
        <dbReference type="EMBL" id="USG99664.1"/>
    </source>
</evidence>
<gene>
    <name evidence="1" type="ORF">K1720_09205</name>
</gene>
<dbReference type="Gene3D" id="3.40.50.300">
    <property type="entry name" value="P-loop containing nucleotide triphosphate hydrolases"/>
    <property type="match status" value="1"/>
</dbReference>
<dbReference type="RefSeq" id="WP_251948831.1">
    <property type="nucleotide sequence ID" value="NZ_CP080572.1"/>
</dbReference>
<accession>A0A9E7SCB0</accession>
<evidence type="ECO:0000313" key="2">
    <source>
        <dbReference type="Proteomes" id="UP001056425"/>
    </source>
</evidence>
<dbReference type="GeneID" id="72778523"/>
<organism evidence="1 2">
    <name type="scientific">Thermococcus argininiproducens</name>
    <dbReference type="NCBI Taxonomy" id="2866384"/>
    <lineage>
        <taxon>Archaea</taxon>
        <taxon>Methanobacteriati</taxon>
        <taxon>Methanobacteriota</taxon>
        <taxon>Thermococci</taxon>
        <taxon>Thermococcales</taxon>
        <taxon>Thermococcaceae</taxon>
        <taxon>Thermococcus</taxon>
    </lineage>
</organism>
<reference evidence="1 2" key="1">
    <citation type="submission" date="2021-08" db="EMBL/GenBank/DDBJ databases">
        <title>Thermococcus onnuriiensis IOH2.</title>
        <authorList>
            <person name="Park Y.-J."/>
        </authorList>
    </citation>
    <scope>NUCLEOTIDE SEQUENCE [LARGE SCALE GENOMIC DNA]</scope>
    <source>
        <strain evidence="1 2">IOH2</strain>
    </source>
</reference>
<protein>
    <recommendedName>
        <fullName evidence="3">KaiC-like domain-containing protein</fullName>
    </recommendedName>
</protein>
<dbReference type="EMBL" id="CP080572">
    <property type="protein sequence ID" value="USG99664.1"/>
    <property type="molecule type" value="Genomic_DNA"/>
</dbReference>